<dbReference type="EMBL" id="CP020330">
    <property type="protein sequence ID" value="AQZ50546.1"/>
    <property type="molecule type" value="Genomic_DNA"/>
</dbReference>
<dbReference type="Proteomes" id="UP000191135">
    <property type="component" value="Chromosome"/>
</dbReference>
<dbReference type="KEGG" id="mmed:Mame_01176"/>
<sequence length="84" mass="9184">MNGTIISTKEGRRAMTPGNEVIDSVDLAGEARDYAVILSLACCADNDLDTNAVWRMADRIIKCMNKVEDLLEAEVDRRNGRAAA</sequence>
<evidence type="ECO:0000313" key="1">
    <source>
        <dbReference type="EMBL" id="AQZ50546.1"/>
    </source>
</evidence>
<reference evidence="1 2" key="1">
    <citation type="submission" date="2017-03" db="EMBL/GenBank/DDBJ databases">
        <title>Foreign affairs: Plasmid Transfer between Roseobacters and Rhizobia.</title>
        <authorList>
            <person name="Bartling P."/>
            <person name="Bunk B."/>
            <person name="Overmann J."/>
            <person name="Brinkmann H."/>
            <person name="Petersen J."/>
        </authorList>
    </citation>
    <scope>NUCLEOTIDE SEQUENCE [LARGE SCALE GENOMIC DNA]</scope>
    <source>
        <strain evidence="1 2">MACL11</strain>
    </source>
</reference>
<dbReference type="RefSeq" id="WP_155122032.1">
    <property type="nucleotide sequence ID" value="NZ_AQWH01000019.1"/>
</dbReference>
<protein>
    <submittedName>
        <fullName evidence="1">Uncharacterized protein</fullName>
    </submittedName>
</protein>
<organism evidence="1 2">
    <name type="scientific">Martelella mediterranea DSM 17316</name>
    <dbReference type="NCBI Taxonomy" id="1122214"/>
    <lineage>
        <taxon>Bacteria</taxon>
        <taxon>Pseudomonadati</taxon>
        <taxon>Pseudomonadota</taxon>
        <taxon>Alphaproteobacteria</taxon>
        <taxon>Hyphomicrobiales</taxon>
        <taxon>Aurantimonadaceae</taxon>
        <taxon>Martelella</taxon>
    </lineage>
</organism>
<proteinExistence type="predicted"/>
<gene>
    <name evidence="1" type="ORF">Mame_01176</name>
</gene>
<accession>A0A1U9YYN0</accession>
<keyword evidence="2" id="KW-1185">Reference proteome</keyword>
<dbReference type="STRING" id="1122214.Mame_01176"/>
<dbReference type="AlphaFoldDB" id="A0A1U9YYN0"/>
<name>A0A1U9YYN0_9HYPH</name>
<evidence type="ECO:0000313" key="2">
    <source>
        <dbReference type="Proteomes" id="UP000191135"/>
    </source>
</evidence>